<dbReference type="EMBL" id="NBYO01000003">
    <property type="protein sequence ID" value="OXS99494.1"/>
    <property type="molecule type" value="Genomic_DNA"/>
</dbReference>
<protein>
    <submittedName>
        <fullName evidence="1">Cobalt transporter</fullName>
    </submittedName>
</protein>
<accession>A0A231UU84</accession>
<organism evidence="1 2">
    <name type="scientific">Notoacmeibacter marinus</name>
    <dbReference type="NCBI Taxonomy" id="1876515"/>
    <lineage>
        <taxon>Bacteria</taxon>
        <taxon>Pseudomonadati</taxon>
        <taxon>Pseudomonadota</taxon>
        <taxon>Alphaproteobacteria</taxon>
        <taxon>Hyphomicrobiales</taxon>
        <taxon>Notoacmeibacteraceae</taxon>
        <taxon>Notoacmeibacter</taxon>
    </lineage>
</organism>
<dbReference type="RefSeq" id="WP_094078273.1">
    <property type="nucleotide sequence ID" value="NZ_NBYO01000003.1"/>
</dbReference>
<name>A0A231UU84_9HYPH</name>
<reference evidence="2" key="1">
    <citation type="journal article" date="2017" name="Int. J. Syst. Evol. Microbiol.">
        <title>Notoacmeibacter marinus gen. nov., sp. nov., isolated from the gut of a limpet and proposal of Notoacmeibacteraceae fam. nov. in the order Rhizobiales of the class Alphaproteobacteria.</title>
        <authorList>
            <person name="Huang Z."/>
            <person name="Guo F."/>
            <person name="Lai Q."/>
        </authorList>
    </citation>
    <scope>NUCLEOTIDE SEQUENCE [LARGE SCALE GENOMIC DNA]</scope>
    <source>
        <strain evidence="2">XMTR2A4</strain>
    </source>
</reference>
<evidence type="ECO:0000313" key="1">
    <source>
        <dbReference type="EMBL" id="OXS99494.1"/>
    </source>
</evidence>
<gene>
    <name evidence="1" type="ORF">B7H23_15225</name>
</gene>
<proteinExistence type="predicted"/>
<dbReference type="AlphaFoldDB" id="A0A231UU84"/>
<keyword evidence="2" id="KW-1185">Reference proteome</keyword>
<evidence type="ECO:0000313" key="2">
    <source>
        <dbReference type="Proteomes" id="UP000215405"/>
    </source>
</evidence>
<dbReference type="NCBIfam" id="TIGR02459">
    <property type="entry name" value="CbtB"/>
    <property type="match status" value="1"/>
</dbReference>
<sequence>MMIKSNTLAAPVTASSKTGLAALLLSAVFGFGVIFAVGLAQADALHDAAHDVRHANGFPCH</sequence>
<comment type="caution">
    <text evidence="1">The sequence shown here is derived from an EMBL/GenBank/DDBJ whole genome shotgun (WGS) entry which is preliminary data.</text>
</comment>
<dbReference type="Proteomes" id="UP000215405">
    <property type="component" value="Unassembled WGS sequence"/>
</dbReference>
<dbReference type="InterPro" id="IPR012667">
    <property type="entry name" value="CbtB_put"/>
</dbReference>
<dbReference type="Pfam" id="PF09489">
    <property type="entry name" value="CbtB"/>
    <property type="match status" value="1"/>
</dbReference>